<evidence type="ECO:0000259" key="1">
    <source>
        <dbReference type="PROSITE" id="PS50405"/>
    </source>
</evidence>
<proteinExistence type="predicted"/>
<protein>
    <recommendedName>
        <fullName evidence="1">GST C-terminal domain-containing protein</fullName>
    </recommendedName>
</protein>
<evidence type="ECO:0000313" key="3">
    <source>
        <dbReference type="Proteomes" id="UP000276991"/>
    </source>
</evidence>
<evidence type="ECO:0000313" key="2">
    <source>
        <dbReference type="EMBL" id="VBB33080.1"/>
    </source>
</evidence>
<dbReference type="AlphaFoldDB" id="A0A498SUY0"/>
<reference evidence="2 3" key="1">
    <citation type="submission" date="2018-08" db="EMBL/GenBank/DDBJ databases">
        <authorList>
            <person name="Laetsch R D."/>
            <person name="Stevens L."/>
            <person name="Kumar S."/>
            <person name="Blaxter L. M."/>
        </authorList>
    </citation>
    <scope>NUCLEOTIDE SEQUENCE [LARGE SCALE GENOMIC DNA]</scope>
</reference>
<dbReference type="Gene3D" id="1.20.1050.10">
    <property type="match status" value="1"/>
</dbReference>
<dbReference type="STRING" id="6277.A0A498SUY0"/>
<name>A0A498SUY0_ACAVI</name>
<dbReference type="GO" id="GO:0005254">
    <property type="term" value="F:chloride channel activity"/>
    <property type="evidence" value="ECO:0007669"/>
    <property type="project" value="TreeGrafter"/>
</dbReference>
<dbReference type="PROSITE" id="PS50405">
    <property type="entry name" value="GST_CTER"/>
    <property type="match status" value="1"/>
</dbReference>
<dbReference type="SUPFAM" id="SSF47616">
    <property type="entry name" value="GST C-terminal domain-like"/>
    <property type="match status" value="1"/>
</dbReference>
<sequence>MLSRLADSQDFATFSMVNFFKYLHFRTCLQESLMEPVVLWVKAGSDGIRLGGDPLCHQIFMILIEKSLHPGSDLMQVGLRHAPALQHGDDLILSHQDEIIDYIDREFPIPSLKCECSAASDATANLFRSFAFFIKEVNTDPKALNMELIRLDRYFDTISTRFLAADHLTHLDCYILPKLHTIRIALGALKEYEIPTNLQNLWGYMKRGYAMESFRKSCPSDQEIILYWAERPDTPNLTSQKRSQLYRQKTTYSWDTPMDTQNGKIKENGRLLRLKKFGMWTMFT</sequence>
<gene>
    <name evidence="2" type="ORF">NAV_LOCUS7871</name>
</gene>
<dbReference type="InterPro" id="IPR036282">
    <property type="entry name" value="Glutathione-S-Trfase_C_sf"/>
</dbReference>
<accession>A0A498SUY0</accession>
<dbReference type="Proteomes" id="UP000276991">
    <property type="component" value="Unassembled WGS sequence"/>
</dbReference>
<dbReference type="PANTHER" id="PTHR43920">
    <property type="entry name" value="CHLORIDE INTRACELLULAR CHANNEL, ISOFORM A"/>
    <property type="match status" value="1"/>
</dbReference>
<dbReference type="EMBL" id="UPTC01002127">
    <property type="protein sequence ID" value="VBB33080.1"/>
    <property type="molecule type" value="Genomic_DNA"/>
</dbReference>
<dbReference type="PANTHER" id="PTHR43920:SF5">
    <property type="entry name" value="CHLORIDE INTRACELLULAR CHANNEL CLIC"/>
    <property type="match status" value="1"/>
</dbReference>
<dbReference type="InterPro" id="IPR010987">
    <property type="entry name" value="Glutathione-S-Trfase_C-like"/>
</dbReference>
<dbReference type="OrthoDB" id="1935530at2759"/>
<feature type="domain" description="GST C-terminal" evidence="1">
    <location>
        <begin position="89"/>
        <end position="236"/>
    </location>
</feature>
<dbReference type="GO" id="GO:0005737">
    <property type="term" value="C:cytoplasm"/>
    <property type="evidence" value="ECO:0007669"/>
    <property type="project" value="TreeGrafter"/>
</dbReference>
<organism evidence="2 3">
    <name type="scientific">Acanthocheilonema viteae</name>
    <name type="common">Filarial nematode worm</name>
    <name type="synonym">Dipetalonema viteae</name>
    <dbReference type="NCBI Taxonomy" id="6277"/>
    <lineage>
        <taxon>Eukaryota</taxon>
        <taxon>Metazoa</taxon>
        <taxon>Ecdysozoa</taxon>
        <taxon>Nematoda</taxon>
        <taxon>Chromadorea</taxon>
        <taxon>Rhabditida</taxon>
        <taxon>Spirurina</taxon>
        <taxon>Spiruromorpha</taxon>
        <taxon>Filarioidea</taxon>
        <taxon>Onchocercidae</taxon>
        <taxon>Acanthocheilonema</taxon>
    </lineage>
</organism>
<keyword evidence="3" id="KW-1185">Reference proteome</keyword>
<dbReference type="GO" id="GO:0016324">
    <property type="term" value="C:apical plasma membrane"/>
    <property type="evidence" value="ECO:0007669"/>
    <property type="project" value="TreeGrafter"/>
</dbReference>
<dbReference type="Gene3D" id="3.40.30.10">
    <property type="entry name" value="Glutaredoxin"/>
    <property type="match status" value="1"/>
</dbReference>